<dbReference type="FunFam" id="3.30.1490.20:FF:000009">
    <property type="entry name" value="Glutathione synthetase"/>
    <property type="match status" value="1"/>
</dbReference>
<keyword evidence="4 10" id="KW-0317">Glutathione biosynthesis</keyword>
<evidence type="ECO:0000256" key="5">
    <source>
        <dbReference type="ARBA" id="ARBA00022723"/>
    </source>
</evidence>
<evidence type="ECO:0000256" key="3">
    <source>
        <dbReference type="ARBA" id="ARBA00022598"/>
    </source>
</evidence>
<evidence type="ECO:0000256" key="9">
    <source>
        <dbReference type="ARBA" id="ARBA00023211"/>
    </source>
</evidence>
<dbReference type="InterPro" id="IPR004215">
    <property type="entry name" value="GSHS_N"/>
</dbReference>
<dbReference type="SUPFAM" id="SSF52440">
    <property type="entry name" value="PreATP-grasp domain"/>
    <property type="match status" value="1"/>
</dbReference>
<comment type="similarity">
    <text evidence="10">Belongs to the prokaryotic GSH synthase family.</text>
</comment>
<proteinExistence type="inferred from homology"/>
<dbReference type="STRING" id="288768.SAMEA3906486_03811"/>
<comment type="cofactor">
    <cofactor evidence="1">
        <name>Mn(2+)</name>
        <dbReference type="ChEBI" id="CHEBI:29035"/>
    </cofactor>
</comment>
<dbReference type="UniPathway" id="UPA00142">
    <property type="reaction ID" value="UER00210"/>
</dbReference>
<dbReference type="GO" id="GO:0005737">
    <property type="term" value="C:cytoplasm"/>
    <property type="evidence" value="ECO:0007669"/>
    <property type="project" value="TreeGrafter"/>
</dbReference>
<evidence type="ECO:0000256" key="8">
    <source>
        <dbReference type="ARBA" id="ARBA00022842"/>
    </source>
</evidence>
<reference evidence="12 13" key="1">
    <citation type="submission" date="2016-04" db="EMBL/GenBank/DDBJ databases">
        <authorList>
            <consortium name="Pathogen Informatics"/>
        </authorList>
    </citation>
    <scope>NUCLEOTIDE SEQUENCE [LARGE SCALE GENOMIC DNA]</scope>
    <source>
        <strain evidence="12 13">H050680373</strain>
    </source>
</reference>
<evidence type="ECO:0000313" key="12">
    <source>
        <dbReference type="EMBL" id="SAI71884.1"/>
    </source>
</evidence>
<dbReference type="Gene3D" id="3.30.1490.20">
    <property type="entry name" value="ATP-grasp fold, A domain"/>
    <property type="match status" value="1"/>
</dbReference>
<accession>A0A157SNM5</accession>
<sequence length="343" mass="37133">MHVLFVIDPLPLLKAYKDSSVAMMRALSARGHTLSVTLQGDLYIDEGIVKARTTAIELVEGADLHEHAWWREVGPHAAPDGSLASEGARPPSGGRAANGYSVDLPLSAFDAVIMRKDPPFDMEYVYSTHLLEYAQAQGARVFNSGAAIRNHPEKLTITEFADLATPTLVTRDMDRLKAFHAQHQDVIVKPLDGMGGTGIFRLRAEEPNRNAILETLTDNGQRTIMAQRYIPEIVKGDKRILLIGGEPVPYCLARIPLAGETRGNLAAGGRGVAQPLSDRDRQIAATAAERLAGRGLLLVGLDVIGDYVTEVNVTSPTCFVEITEQTGFNVGEMFAKALERAVG</sequence>
<dbReference type="NCBIfam" id="NF003573">
    <property type="entry name" value="PRK05246.1"/>
    <property type="match status" value="1"/>
</dbReference>
<comment type="pathway">
    <text evidence="10">Sulfur metabolism; glutathione biosynthesis; glutathione from L-cysteine and L-glutamate: step 2/2.</text>
</comment>
<dbReference type="InterPro" id="IPR013815">
    <property type="entry name" value="ATP_grasp_subdomain_1"/>
</dbReference>
<comment type="cofactor">
    <cofactor evidence="2">
        <name>Mg(2+)</name>
        <dbReference type="ChEBI" id="CHEBI:18420"/>
    </cofactor>
</comment>
<dbReference type="NCBIfam" id="TIGR01380">
    <property type="entry name" value="glut_syn"/>
    <property type="match status" value="1"/>
</dbReference>
<dbReference type="EMBL" id="FKIF01000007">
    <property type="protein sequence ID" value="SAI71884.1"/>
    <property type="molecule type" value="Genomic_DNA"/>
</dbReference>
<protein>
    <recommendedName>
        <fullName evidence="10">Glutathione synthetase</fullName>
        <ecNumber evidence="10">6.3.2.3</ecNumber>
    </recommendedName>
    <alternativeName>
        <fullName evidence="10">GSH synthetase</fullName>
        <shortName evidence="10">GSH-S</shortName>
        <shortName evidence="10">GSHase</shortName>
    </alternativeName>
    <alternativeName>
        <fullName evidence="10">Glutathione synthase</fullName>
    </alternativeName>
</protein>
<dbReference type="OrthoDB" id="9785415at2"/>
<evidence type="ECO:0000256" key="7">
    <source>
        <dbReference type="ARBA" id="ARBA00022840"/>
    </source>
</evidence>
<dbReference type="GO" id="GO:0004363">
    <property type="term" value="F:glutathione synthase activity"/>
    <property type="evidence" value="ECO:0007669"/>
    <property type="project" value="UniProtKB-UniRule"/>
</dbReference>
<keyword evidence="9" id="KW-0464">Manganese</keyword>
<evidence type="ECO:0000313" key="13">
    <source>
        <dbReference type="Proteomes" id="UP000076848"/>
    </source>
</evidence>
<keyword evidence="8" id="KW-0460">Magnesium</keyword>
<evidence type="ECO:0000256" key="1">
    <source>
        <dbReference type="ARBA" id="ARBA00001936"/>
    </source>
</evidence>
<dbReference type="GO" id="GO:0005524">
    <property type="term" value="F:ATP binding"/>
    <property type="evidence" value="ECO:0007669"/>
    <property type="project" value="UniProtKB-UniRule"/>
</dbReference>
<dbReference type="PANTHER" id="PTHR21621">
    <property type="entry name" value="RIBOSOMAL PROTEIN S6 MODIFICATION PROTEIN"/>
    <property type="match status" value="1"/>
</dbReference>
<evidence type="ECO:0000256" key="10">
    <source>
        <dbReference type="HAMAP-Rule" id="MF_00162"/>
    </source>
</evidence>
<evidence type="ECO:0000256" key="6">
    <source>
        <dbReference type="ARBA" id="ARBA00022741"/>
    </source>
</evidence>
<dbReference type="PROSITE" id="PS50975">
    <property type="entry name" value="ATP_GRASP"/>
    <property type="match status" value="1"/>
</dbReference>
<dbReference type="SUPFAM" id="SSF56059">
    <property type="entry name" value="Glutathione synthetase ATP-binding domain-like"/>
    <property type="match status" value="1"/>
</dbReference>
<name>A0A157SNM5_9BORD</name>
<dbReference type="GO" id="GO:0046872">
    <property type="term" value="F:metal ion binding"/>
    <property type="evidence" value="ECO:0007669"/>
    <property type="project" value="UniProtKB-KW"/>
</dbReference>
<dbReference type="Proteomes" id="UP000076848">
    <property type="component" value="Unassembled WGS sequence"/>
</dbReference>
<dbReference type="AlphaFoldDB" id="A0A157SNM5"/>
<keyword evidence="7 10" id="KW-0067">ATP-binding</keyword>
<dbReference type="RefSeq" id="WP_066130404.1">
    <property type="nucleotide sequence ID" value="NZ_FKIF01000007.1"/>
</dbReference>
<dbReference type="Pfam" id="PF02951">
    <property type="entry name" value="GSH-S_N"/>
    <property type="match status" value="1"/>
</dbReference>
<evidence type="ECO:0000256" key="2">
    <source>
        <dbReference type="ARBA" id="ARBA00001946"/>
    </source>
</evidence>
<dbReference type="EC" id="6.3.2.3" evidence="10"/>
<dbReference type="InterPro" id="IPR011761">
    <property type="entry name" value="ATP-grasp"/>
</dbReference>
<dbReference type="PANTHER" id="PTHR21621:SF4">
    <property type="entry name" value="GLUTATHIONE SYNTHETASE"/>
    <property type="match status" value="1"/>
</dbReference>
<evidence type="ECO:0000259" key="11">
    <source>
        <dbReference type="PROSITE" id="PS50975"/>
    </source>
</evidence>
<dbReference type="Gene3D" id="3.30.470.20">
    <property type="entry name" value="ATP-grasp fold, B domain"/>
    <property type="match status" value="1"/>
</dbReference>
<organism evidence="12 13">
    <name type="scientific">Bordetella ansorpii</name>
    <dbReference type="NCBI Taxonomy" id="288768"/>
    <lineage>
        <taxon>Bacteria</taxon>
        <taxon>Pseudomonadati</taxon>
        <taxon>Pseudomonadota</taxon>
        <taxon>Betaproteobacteria</taxon>
        <taxon>Burkholderiales</taxon>
        <taxon>Alcaligenaceae</taxon>
        <taxon>Bordetella</taxon>
    </lineage>
</organism>
<keyword evidence="3 10" id="KW-0436">Ligase</keyword>
<dbReference type="Pfam" id="PF02955">
    <property type="entry name" value="GSH-S_ATP"/>
    <property type="match status" value="1"/>
</dbReference>
<keyword evidence="6 10" id="KW-0547">Nucleotide-binding</keyword>
<dbReference type="InterPro" id="IPR006284">
    <property type="entry name" value="Glut_synth_pro"/>
</dbReference>
<evidence type="ECO:0000256" key="4">
    <source>
        <dbReference type="ARBA" id="ARBA00022684"/>
    </source>
</evidence>
<gene>
    <name evidence="10 12" type="primary">gshB</name>
    <name evidence="12" type="ORF">SAMEA3906486_03811</name>
</gene>
<keyword evidence="5" id="KW-0479">Metal-binding</keyword>
<feature type="domain" description="ATP-grasp" evidence="11">
    <location>
        <begin position="154"/>
        <end position="339"/>
    </location>
</feature>
<keyword evidence="13" id="KW-1185">Reference proteome</keyword>
<dbReference type="Gene3D" id="3.40.50.20">
    <property type="match status" value="1"/>
</dbReference>
<dbReference type="InterPro" id="IPR016185">
    <property type="entry name" value="PreATP-grasp_dom_sf"/>
</dbReference>
<comment type="catalytic activity">
    <reaction evidence="10">
        <text>gamma-L-glutamyl-L-cysteine + glycine + ATP = glutathione + ADP + phosphate + H(+)</text>
        <dbReference type="Rhea" id="RHEA:13557"/>
        <dbReference type="ChEBI" id="CHEBI:15378"/>
        <dbReference type="ChEBI" id="CHEBI:30616"/>
        <dbReference type="ChEBI" id="CHEBI:43474"/>
        <dbReference type="ChEBI" id="CHEBI:57305"/>
        <dbReference type="ChEBI" id="CHEBI:57925"/>
        <dbReference type="ChEBI" id="CHEBI:58173"/>
        <dbReference type="ChEBI" id="CHEBI:456216"/>
        <dbReference type="EC" id="6.3.2.3"/>
    </reaction>
</comment>
<dbReference type="HAMAP" id="MF_00162">
    <property type="entry name" value="GSH_S"/>
    <property type="match status" value="1"/>
</dbReference>
<dbReference type="InterPro" id="IPR004218">
    <property type="entry name" value="GSHS_ATP-bd"/>
</dbReference>